<accession>A0ABT1CFP1</accession>
<evidence type="ECO:0000313" key="1">
    <source>
        <dbReference type="EMBL" id="MCO6159028.1"/>
    </source>
</evidence>
<protein>
    <recommendedName>
        <fullName evidence="3">Hedgehog/Intein (Hint) domain-containing protein</fullName>
    </recommendedName>
</protein>
<evidence type="ECO:0008006" key="3">
    <source>
        <dbReference type="Google" id="ProtNLM"/>
    </source>
</evidence>
<keyword evidence="2" id="KW-1185">Reference proteome</keyword>
<name>A0ABT1CFP1_9PROT</name>
<reference evidence="1 2" key="1">
    <citation type="submission" date="2022-06" db="EMBL/GenBank/DDBJ databases">
        <title>Whole-genome of Asaia lannensis strain LMG 27011T.</title>
        <authorList>
            <person name="Sombolestani A."/>
        </authorList>
    </citation>
    <scope>NUCLEOTIDE SEQUENCE [LARGE SCALE GENOMIC DNA]</scope>
    <source>
        <strain evidence="1 2">NBRC 102526</strain>
    </source>
</reference>
<proteinExistence type="predicted"/>
<organism evidence="1 2">
    <name type="scientific">Asaia lannensis NBRC 102526</name>
    <dbReference type="NCBI Taxonomy" id="1307926"/>
    <lineage>
        <taxon>Bacteria</taxon>
        <taxon>Pseudomonadati</taxon>
        <taxon>Pseudomonadota</taxon>
        <taxon>Alphaproteobacteria</taxon>
        <taxon>Acetobacterales</taxon>
        <taxon>Acetobacteraceae</taxon>
        <taxon>Asaia</taxon>
    </lineage>
</organism>
<dbReference type="Proteomes" id="UP001523401">
    <property type="component" value="Unassembled WGS sequence"/>
</dbReference>
<evidence type="ECO:0000313" key="2">
    <source>
        <dbReference type="Proteomes" id="UP001523401"/>
    </source>
</evidence>
<dbReference type="EMBL" id="JAMXQU010000002">
    <property type="protein sequence ID" value="MCO6159028.1"/>
    <property type="molecule type" value="Genomic_DNA"/>
</dbReference>
<gene>
    <name evidence="1" type="ORF">NF685_03165</name>
</gene>
<dbReference type="RefSeq" id="WP_252848571.1">
    <property type="nucleotide sequence ID" value="NZ_BAPW01000012.1"/>
</dbReference>
<sequence length="165" mass="18053">MKVSNKGKKLQKDGGDFVYSGNVIAFPKKNCKIDIKNRTIIDPCLSITTKDGRVLDKLGMSGDECCYILPPHVTFIRLSASMGAPEIEAGEVEPARLVPIRVILSESAAVTEIGMDVEESCTGRPEDESETHWVEPGRALYLARHAPEYVAMLSVKFARLDTLSG</sequence>
<comment type="caution">
    <text evidence="1">The sequence shown here is derived from an EMBL/GenBank/DDBJ whole genome shotgun (WGS) entry which is preliminary data.</text>
</comment>